<feature type="compositionally biased region" description="Polar residues" evidence="1">
    <location>
        <begin position="15"/>
        <end position="27"/>
    </location>
</feature>
<name>A0A453BDM9_AEGTS</name>
<keyword evidence="3" id="KW-1185">Reference proteome</keyword>
<reference evidence="3" key="2">
    <citation type="journal article" date="2017" name="Nat. Plants">
        <title>The Aegilops tauschii genome reveals multiple impacts of transposons.</title>
        <authorList>
            <person name="Zhao G."/>
            <person name="Zou C."/>
            <person name="Li K."/>
            <person name="Wang K."/>
            <person name="Li T."/>
            <person name="Gao L."/>
            <person name="Zhang X."/>
            <person name="Wang H."/>
            <person name="Yang Z."/>
            <person name="Liu X."/>
            <person name="Jiang W."/>
            <person name="Mao L."/>
            <person name="Kong X."/>
            <person name="Jiao Y."/>
            <person name="Jia J."/>
        </authorList>
    </citation>
    <scope>NUCLEOTIDE SEQUENCE [LARGE SCALE GENOMIC DNA]</scope>
    <source>
        <strain evidence="3">cv. AL8/78</strain>
    </source>
</reference>
<feature type="region of interest" description="Disordered" evidence="1">
    <location>
        <begin position="1"/>
        <end position="27"/>
    </location>
</feature>
<dbReference type="EnsemblPlants" id="AET2Gv20468400.5">
    <property type="protein sequence ID" value="AET2Gv20468400.5"/>
    <property type="gene ID" value="AET2Gv20468400"/>
</dbReference>
<reference evidence="3" key="1">
    <citation type="journal article" date="2014" name="Science">
        <title>Ancient hybridizations among the ancestral genomes of bread wheat.</title>
        <authorList>
            <consortium name="International Wheat Genome Sequencing Consortium,"/>
            <person name="Marcussen T."/>
            <person name="Sandve S.R."/>
            <person name="Heier L."/>
            <person name="Spannagl M."/>
            <person name="Pfeifer M."/>
            <person name="Jakobsen K.S."/>
            <person name="Wulff B.B."/>
            <person name="Steuernagel B."/>
            <person name="Mayer K.F."/>
            <person name="Olsen O.A."/>
        </authorList>
    </citation>
    <scope>NUCLEOTIDE SEQUENCE [LARGE SCALE GENOMIC DNA]</scope>
    <source>
        <strain evidence="3">cv. AL8/78</strain>
    </source>
</reference>
<proteinExistence type="predicted"/>
<feature type="region of interest" description="Disordered" evidence="1">
    <location>
        <begin position="70"/>
        <end position="112"/>
    </location>
</feature>
<feature type="compositionally biased region" description="Basic residues" evidence="1">
    <location>
        <begin position="86"/>
        <end position="108"/>
    </location>
</feature>
<reference evidence="2" key="5">
    <citation type="journal article" date="2021" name="G3 (Bethesda)">
        <title>Aegilops tauschii genome assembly Aet v5.0 features greater sequence contiguity and improved annotation.</title>
        <authorList>
            <person name="Wang L."/>
            <person name="Zhu T."/>
            <person name="Rodriguez J.C."/>
            <person name="Deal K.R."/>
            <person name="Dubcovsky J."/>
            <person name="McGuire P.E."/>
            <person name="Lux T."/>
            <person name="Spannagl M."/>
            <person name="Mayer K.F.X."/>
            <person name="Baldrich P."/>
            <person name="Meyers B.C."/>
            <person name="Huo N."/>
            <person name="Gu Y.Q."/>
            <person name="Zhou H."/>
            <person name="Devos K.M."/>
            <person name="Bennetzen J.L."/>
            <person name="Unver T."/>
            <person name="Budak H."/>
            <person name="Gulick P.J."/>
            <person name="Galiba G."/>
            <person name="Kalapos B."/>
            <person name="Nelson D.R."/>
            <person name="Li P."/>
            <person name="You F.M."/>
            <person name="Luo M.C."/>
            <person name="Dvorak J."/>
        </authorList>
    </citation>
    <scope>NUCLEOTIDE SEQUENCE [LARGE SCALE GENOMIC DNA]</scope>
    <source>
        <strain evidence="2">cv. AL8/78</strain>
    </source>
</reference>
<evidence type="ECO:0000313" key="3">
    <source>
        <dbReference type="Proteomes" id="UP000015105"/>
    </source>
</evidence>
<dbReference type="Proteomes" id="UP000015105">
    <property type="component" value="Chromosome 2D"/>
</dbReference>
<dbReference type="Gramene" id="AET2Gv20468400.5">
    <property type="protein sequence ID" value="AET2Gv20468400.5"/>
    <property type="gene ID" value="AET2Gv20468400"/>
</dbReference>
<dbReference type="AlphaFoldDB" id="A0A453BDM9"/>
<evidence type="ECO:0000313" key="2">
    <source>
        <dbReference type="EnsemblPlants" id="AET2Gv20468400.5"/>
    </source>
</evidence>
<protein>
    <submittedName>
        <fullName evidence="2">Uncharacterized protein</fullName>
    </submittedName>
</protein>
<organism evidence="2 3">
    <name type="scientific">Aegilops tauschii subsp. strangulata</name>
    <name type="common">Goatgrass</name>
    <dbReference type="NCBI Taxonomy" id="200361"/>
    <lineage>
        <taxon>Eukaryota</taxon>
        <taxon>Viridiplantae</taxon>
        <taxon>Streptophyta</taxon>
        <taxon>Embryophyta</taxon>
        <taxon>Tracheophyta</taxon>
        <taxon>Spermatophyta</taxon>
        <taxon>Magnoliopsida</taxon>
        <taxon>Liliopsida</taxon>
        <taxon>Poales</taxon>
        <taxon>Poaceae</taxon>
        <taxon>BOP clade</taxon>
        <taxon>Pooideae</taxon>
        <taxon>Triticodae</taxon>
        <taxon>Triticeae</taxon>
        <taxon>Triticinae</taxon>
        <taxon>Aegilops</taxon>
    </lineage>
</organism>
<reference evidence="2" key="4">
    <citation type="submission" date="2019-03" db="UniProtKB">
        <authorList>
            <consortium name="EnsemblPlants"/>
        </authorList>
    </citation>
    <scope>IDENTIFICATION</scope>
</reference>
<reference evidence="2" key="3">
    <citation type="journal article" date="2017" name="Nature">
        <title>Genome sequence of the progenitor of the wheat D genome Aegilops tauschii.</title>
        <authorList>
            <person name="Luo M.C."/>
            <person name="Gu Y.Q."/>
            <person name="Puiu D."/>
            <person name="Wang H."/>
            <person name="Twardziok S.O."/>
            <person name="Deal K.R."/>
            <person name="Huo N."/>
            <person name="Zhu T."/>
            <person name="Wang L."/>
            <person name="Wang Y."/>
            <person name="McGuire P.E."/>
            <person name="Liu S."/>
            <person name="Long H."/>
            <person name="Ramasamy R.K."/>
            <person name="Rodriguez J.C."/>
            <person name="Van S.L."/>
            <person name="Yuan L."/>
            <person name="Wang Z."/>
            <person name="Xia Z."/>
            <person name="Xiao L."/>
            <person name="Anderson O.D."/>
            <person name="Ouyang S."/>
            <person name="Liang Y."/>
            <person name="Zimin A.V."/>
            <person name="Pertea G."/>
            <person name="Qi P."/>
            <person name="Bennetzen J.L."/>
            <person name="Dai X."/>
            <person name="Dawson M.W."/>
            <person name="Muller H.G."/>
            <person name="Kugler K."/>
            <person name="Rivarola-Duarte L."/>
            <person name="Spannagl M."/>
            <person name="Mayer K.F.X."/>
            <person name="Lu F.H."/>
            <person name="Bevan M.W."/>
            <person name="Leroy P."/>
            <person name="Li P."/>
            <person name="You F.M."/>
            <person name="Sun Q."/>
            <person name="Liu Z."/>
            <person name="Lyons E."/>
            <person name="Wicker T."/>
            <person name="Salzberg S.L."/>
            <person name="Devos K.M."/>
            <person name="Dvorak J."/>
        </authorList>
    </citation>
    <scope>NUCLEOTIDE SEQUENCE [LARGE SCALE GENOMIC DNA]</scope>
    <source>
        <strain evidence="2">cv. AL8/78</strain>
    </source>
</reference>
<evidence type="ECO:0000256" key="1">
    <source>
        <dbReference type="SAM" id="MobiDB-lite"/>
    </source>
</evidence>
<accession>A0A453BDM9</accession>
<sequence length="122" mass="13551">MIRAPHRKVVKESVSRATTPTEHRTPSLSQMRIQMRCTCISNHVQYVCMHDLSCRLGAALSVARSSLPVSMPCSGARGGRSEGRRWRPLCRRGGRGNQRRARSSPTRRPKFDAHLASPGCAL</sequence>